<dbReference type="EMBL" id="UYJE01000388">
    <property type="protein sequence ID" value="VDH92881.1"/>
    <property type="molecule type" value="Genomic_DNA"/>
</dbReference>
<comment type="caution">
    <text evidence="1">The sequence shown here is derived from an EMBL/GenBank/DDBJ whole genome shotgun (WGS) entry which is preliminary data.</text>
</comment>
<reference evidence="1" key="1">
    <citation type="submission" date="2018-11" db="EMBL/GenBank/DDBJ databases">
        <authorList>
            <person name="Alioto T."/>
            <person name="Alioto T."/>
        </authorList>
    </citation>
    <scope>NUCLEOTIDE SEQUENCE</scope>
</reference>
<evidence type="ECO:0000313" key="2">
    <source>
        <dbReference type="Proteomes" id="UP000596742"/>
    </source>
</evidence>
<gene>
    <name evidence="1" type="ORF">MGAL_10B058744</name>
</gene>
<accession>A0A8B6BNG0</accession>
<evidence type="ECO:0000313" key="1">
    <source>
        <dbReference type="EMBL" id="VDH92881.1"/>
    </source>
</evidence>
<dbReference type="Proteomes" id="UP000596742">
    <property type="component" value="Unassembled WGS sequence"/>
</dbReference>
<dbReference type="OrthoDB" id="6157485at2759"/>
<protein>
    <submittedName>
        <fullName evidence="1">Uncharacterized protein</fullName>
    </submittedName>
</protein>
<organism evidence="1 2">
    <name type="scientific">Mytilus galloprovincialis</name>
    <name type="common">Mediterranean mussel</name>
    <dbReference type="NCBI Taxonomy" id="29158"/>
    <lineage>
        <taxon>Eukaryota</taxon>
        <taxon>Metazoa</taxon>
        <taxon>Spiralia</taxon>
        <taxon>Lophotrochozoa</taxon>
        <taxon>Mollusca</taxon>
        <taxon>Bivalvia</taxon>
        <taxon>Autobranchia</taxon>
        <taxon>Pteriomorphia</taxon>
        <taxon>Mytilida</taxon>
        <taxon>Mytiloidea</taxon>
        <taxon>Mytilidae</taxon>
        <taxon>Mytilinae</taxon>
        <taxon>Mytilus</taxon>
    </lineage>
</organism>
<sequence length="109" mass="12669">MLCWDSTSKHKQRALKMLEEKAQEYHKKSLKNVRAAINRHLKDIFRDAEFKLANSMSSVKLKFSLRNGLPRPTKHHPTTSISTPELMTINTYLTRKKTLHHSASDYGTF</sequence>
<dbReference type="AlphaFoldDB" id="A0A8B6BNG0"/>
<keyword evidence="2" id="KW-1185">Reference proteome</keyword>
<proteinExistence type="predicted"/>
<name>A0A8B6BNG0_MYTGA</name>